<organism evidence="3 4">
    <name type="scientific">Nitratireductor basaltis</name>
    <dbReference type="NCBI Taxonomy" id="472175"/>
    <lineage>
        <taxon>Bacteria</taxon>
        <taxon>Pseudomonadati</taxon>
        <taxon>Pseudomonadota</taxon>
        <taxon>Alphaproteobacteria</taxon>
        <taxon>Hyphomicrobiales</taxon>
        <taxon>Phyllobacteriaceae</taxon>
        <taxon>Nitratireductor</taxon>
    </lineage>
</organism>
<dbReference type="FunFam" id="3.40.50.720:FF:000084">
    <property type="entry name" value="Short-chain dehydrogenase reductase"/>
    <property type="match status" value="1"/>
</dbReference>
<dbReference type="PATRIC" id="fig|472175.3.peg.406"/>
<comment type="similarity">
    <text evidence="1">Belongs to the short-chain dehydrogenases/reductases (SDR) family.</text>
</comment>
<dbReference type="RefSeq" id="WP_036479218.1">
    <property type="nucleotide sequence ID" value="NZ_JMQM01000001.1"/>
</dbReference>
<dbReference type="GO" id="GO:0016616">
    <property type="term" value="F:oxidoreductase activity, acting on the CH-OH group of donors, NAD or NADP as acceptor"/>
    <property type="evidence" value="ECO:0007669"/>
    <property type="project" value="TreeGrafter"/>
</dbReference>
<evidence type="ECO:0000313" key="4">
    <source>
        <dbReference type="Proteomes" id="UP000053675"/>
    </source>
</evidence>
<keyword evidence="4" id="KW-1185">Reference proteome</keyword>
<dbReference type="Pfam" id="PF13561">
    <property type="entry name" value="adh_short_C2"/>
    <property type="match status" value="1"/>
</dbReference>
<dbReference type="PROSITE" id="PS00061">
    <property type="entry name" value="ADH_SHORT"/>
    <property type="match status" value="1"/>
</dbReference>
<dbReference type="CDD" id="cd05233">
    <property type="entry name" value="SDR_c"/>
    <property type="match status" value="1"/>
</dbReference>
<evidence type="ECO:0000256" key="1">
    <source>
        <dbReference type="ARBA" id="ARBA00006484"/>
    </source>
</evidence>
<evidence type="ECO:0000256" key="2">
    <source>
        <dbReference type="ARBA" id="ARBA00023002"/>
    </source>
</evidence>
<dbReference type="SUPFAM" id="SSF51735">
    <property type="entry name" value="NAD(P)-binding Rossmann-fold domains"/>
    <property type="match status" value="1"/>
</dbReference>
<dbReference type="PANTHER" id="PTHR42760:SF115">
    <property type="entry name" value="3-OXOACYL-[ACYL-CARRIER-PROTEIN] REDUCTASE FABG"/>
    <property type="match status" value="1"/>
</dbReference>
<proteinExistence type="inferred from homology"/>
<gene>
    <name evidence="3" type="ORF">EL18_00391</name>
</gene>
<protein>
    <submittedName>
        <fullName evidence="3">Dehydrogenase</fullName>
    </submittedName>
</protein>
<dbReference type="InterPro" id="IPR020904">
    <property type="entry name" value="Sc_DH/Rdtase_CS"/>
</dbReference>
<name>A0A084U8U0_9HYPH</name>
<dbReference type="Proteomes" id="UP000053675">
    <property type="component" value="Unassembled WGS sequence"/>
</dbReference>
<keyword evidence="2" id="KW-0560">Oxidoreductase</keyword>
<evidence type="ECO:0000313" key="3">
    <source>
        <dbReference type="EMBL" id="KFB09376.1"/>
    </source>
</evidence>
<dbReference type="InterPro" id="IPR036291">
    <property type="entry name" value="NAD(P)-bd_dom_sf"/>
</dbReference>
<dbReference type="Gene3D" id="3.40.50.720">
    <property type="entry name" value="NAD(P)-binding Rossmann-like Domain"/>
    <property type="match status" value="1"/>
</dbReference>
<comment type="caution">
    <text evidence="3">The sequence shown here is derived from an EMBL/GenBank/DDBJ whole genome shotgun (WGS) entry which is preliminary data.</text>
</comment>
<dbReference type="AlphaFoldDB" id="A0A084U8U0"/>
<dbReference type="OrthoDB" id="9796652at2"/>
<dbReference type="EMBL" id="JMQM01000001">
    <property type="protein sequence ID" value="KFB09376.1"/>
    <property type="molecule type" value="Genomic_DNA"/>
</dbReference>
<dbReference type="eggNOG" id="COG1028">
    <property type="taxonomic scope" value="Bacteria"/>
</dbReference>
<dbReference type="InterPro" id="IPR002347">
    <property type="entry name" value="SDR_fam"/>
</dbReference>
<dbReference type="PRINTS" id="PR00081">
    <property type="entry name" value="GDHRDH"/>
</dbReference>
<dbReference type="PRINTS" id="PR00080">
    <property type="entry name" value="SDRFAMILY"/>
</dbReference>
<dbReference type="PANTHER" id="PTHR42760">
    <property type="entry name" value="SHORT-CHAIN DEHYDROGENASES/REDUCTASES FAMILY MEMBER"/>
    <property type="match status" value="1"/>
</dbReference>
<accession>A0A084U8U0</accession>
<dbReference type="STRING" id="472175.EL18_00391"/>
<sequence>MSSEMFSLAGKTALVIGGSGGIGRELALGFKAAGATSLIAARSAEKLASVAKEISNDDDRNSAYQVNAAEPDELLSLAQTVLAEHTKLDILVNCQGTTAIKPALDLTPDDYDRILDTNLKSTYFACTAFAPAMMKRGSGSIINIASLSAHNGWSKAAAYSASKWGVVGLTKSFAAEWGESGVRVNAIAPGFFLTALNRDQMSAERKLEAEKRASMKRMGRLQELVGAAIFLASPASEFVSGAVLNVDGGYLASGI</sequence>
<reference evidence="3 4" key="1">
    <citation type="submission" date="2014-05" db="EMBL/GenBank/DDBJ databases">
        <title>Draft Genome Sequence of Nitratireductor basaltis Strain UMTGB225, A Marine Bacterium Isolated from Green Barrel Tunicate.</title>
        <authorList>
            <person name="Gan H.Y."/>
        </authorList>
    </citation>
    <scope>NUCLEOTIDE SEQUENCE [LARGE SCALE GENOMIC DNA]</scope>
    <source>
        <strain evidence="3 4">UMTGB225</strain>
    </source>
</reference>